<dbReference type="InterPro" id="IPR008979">
    <property type="entry name" value="Galactose-bd-like_sf"/>
</dbReference>
<evidence type="ECO:0000313" key="5">
    <source>
        <dbReference type="Proteomes" id="UP000437970"/>
    </source>
</evidence>
<reference evidence="5 6" key="1">
    <citation type="submission" date="2019-10" db="EMBL/GenBank/DDBJ databases">
        <title>Evaluation of single-gene subtyping targets for Pseudomonas.</title>
        <authorList>
            <person name="Reichler S.J."/>
            <person name="Orsi R.H."/>
            <person name="Wiedmann M."/>
            <person name="Martin N.H."/>
            <person name="Murphy S.I."/>
        </authorList>
    </citation>
    <scope>NUCLEOTIDE SEQUENCE</scope>
    <source>
        <strain evidence="1 7">FSL R10-0802</strain>
        <strain evidence="3 6">FSL R10-1594</strain>
        <strain evidence="4 5">FSL R10-1984</strain>
        <strain evidence="2">FSL R10-2339</strain>
    </source>
</reference>
<dbReference type="Proteomes" id="UP000713985">
    <property type="component" value="Unassembled WGS sequence"/>
</dbReference>
<proteinExistence type="predicted"/>
<organism evidence="2">
    <name type="scientific">Pseudomonas helleri</name>
    <dbReference type="NCBI Taxonomy" id="1608996"/>
    <lineage>
        <taxon>Bacteria</taxon>
        <taxon>Pseudomonadati</taxon>
        <taxon>Pseudomonadota</taxon>
        <taxon>Gammaproteobacteria</taxon>
        <taxon>Pseudomonadales</taxon>
        <taxon>Pseudomonadaceae</taxon>
        <taxon>Pseudomonas</taxon>
    </lineage>
</organism>
<dbReference type="Proteomes" id="UP000443000">
    <property type="component" value="Unassembled WGS sequence"/>
</dbReference>
<dbReference type="SUPFAM" id="SSF49785">
    <property type="entry name" value="Galactose-binding domain-like"/>
    <property type="match status" value="1"/>
</dbReference>
<evidence type="ECO:0000313" key="6">
    <source>
        <dbReference type="Proteomes" id="UP000443000"/>
    </source>
</evidence>
<accession>A0A6A7Z0V6</accession>
<dbReference type="OrthoDB" id="7032037at2"/>
<sequence length="249" mass="26838">MPNLVLNGDFSSRGDHWTFQTTSFDGNVANVANIGHIKQAITLEAPLKKGDAVRIKFKVKAMYGSQVTVSVTGGSYPAIEKEDDHDIAITLTEDMTTNVLTLKFQATNAFTLDNVSLELENKSCTPKDVIKNGTFSNPGSPGEHWTTGGITTFTNGKANVARVGHVKQLVTLDRPLVKGDIVKVNFTISDLYGSVTVSLQGISYPLFTTVGAKELALPISSDHTTNEITLKFQASNAFGLDNVEMIVCL</sequence>
<dbReference type="Proteomes" id="UP000437970">
    <property type="component" value="Unassembled WGS sequence"/>
</dbReference>
<evidence type="ECO:0000313" key="7">
    <source>
        <dbReference type="Proteomes" id="UP000713985"/>
    </source>
</evidence>
<dbReference type="RefSeq" id="WP_153381723.1">
    <property type="nucleotide sequence ID" value="NZ_CAXAOS010000001.1"/>
</dbReference>
<evidence type="ECO:0000313" key="2">
    <source>
        <dbReference type="EMBL" id="MQT82313.1"/>
    </source>
</evidence>
<gene>
    <name evidence="3" type="ORF">GHN41_20745</name>
    <name evidence="2" type="ORF">GHN86_19925</name>
    <name evidence="1" type="ORF">GHN94_18750</name>
    <name evidence="4" type="ORF">GHO29_20200</name>
</gene>
<comment type="caution">
    <text evidence="2">The sequence shown here is derived from an EMBL/GenBank/DDBJ whole genome shotgun (WGS) entry which is preliminary data.</text>
</comment>
<protein>
    <submittedName>
        <fullName evidence="2">Uncharacterized protein</fullName>
    </submittedName>
</protein>
<dbReference type="EMBL" id="WIVW01000040">
    <property type="protein sequence ID" value="MQU28792.1"/>
    <property type="molecule type" value="Genomic_DNA"/>
</dbReference>
<evidence type="ECO:0000313" key="4">
    <source>
        <dbReference type="EMBL" id="MQU28792.1"/>
    </source>
</evidence>
<dbReference type="EMBL" id="WIWP01000046">
    <property type="protein sequence ID" value="MQT27853.1"/>
    <property type="molecule type" value="Genomic_DNA"/>
</dbReference>
<keyword evidence="7" id="KW-1185">Reference proteome</keyword>
<name>A0A6A7Z0V6_9PSED</name>
<dbReference type="Gene3D" id="2.60.120.260">
    <property type="entry name" value="Galactose-binding domain-like"/>
    <property type="match status" value="1"/>
</dbReference>
<dbReference type="EMBL" id="WIWC01000044">
    <property type="protein sequence ID" value="MQT82313.1"/>
    <property type="molecule type" value="Genomic_DNA"/>
</dbReference>
<evidence type="ECO:0000313" key="3">
    <source>
        <dbReference type="EMBL" id="MQU18856.1"/>
    </source>
</evidence>
<dbReference type="EMBL" id="WIVT01000036">
    <property type="protein sequence ID" value="MQU18856.1"/>
    <property type="molecule type" value="Genomic_DNA"/>
</dbReference>
<dbReference type="AlphaFoldDB" id="A0A6A7Z0V6"/>
<evidence type="ECO:0000313" key="1">
    <source>
        <dbReference type="EMBL" id="MQT27853.1"/>
    </source>
</evidence>